<evidence type="ECO:0000256" key="1">
    <source>
        <dbReference type="SAM" id="Phobius"/>
    </source>
</evidence>
<feature type="transmembrane region" description="Helical" evidence="1">
    <location>
        <begin position="31"/>
        <end position="50"/>
    </location>
</feature>
<dbReference type="RefSeq" id="WP_001015071.1">
    <property type="nucleotide sequence ID" value="NZ_ARXZ02000004.1"/>
</dbReference>
<accession>A0AAN4HKY0</accession>
<organism evidence="2 3">
    <name type="scientific">Bacillus thuringiensis T01-328</name>
    <dbReference type="NCBI Taxonomy" id="1324966"/>
    <lineage>
        <taxon>Bacteria</taxon>
        <taxon>Bacillati</taxon>
        <taxon>Bacillota</taxon>
        <taxon>Bacilli</taxon>
        <taxon>Bacillales</taxon>
        <taxon>Bacillaceae</taxon>
        <taxon>Bacillus</taxon>
        <taxon>Bacillus cereus group</taxon>
    </lineage>
</organism>
<dbReference type="AlphaFoldDB" id="A0AAN4HKY0"/>
<proteinExistence type="predicted"/>
<sequence>MNHCVLFSTISALAYSGYIYSSMNCASIFTQFVFLSVSIVHVLFAVYFLIKEAQMN</sequence>
<comment type="caution">
    <text evidence="2">The sequence shown here is derived from an EMBL/GenBank/DDBJ whole genome shotgun (WGS) entry which is preliminary data.</text>
</comment>
<keyword evidence="1" id="KW-0472">Membrane</keyword>
<dbReference type="Proteomes" id="UP000013487">
    <property type="component" value="Unassembled WGS sequence"/>
</dbReference>
<protein>
    <submittedName>
        <fullName evidence="2">Uncharacterized protein</fullName>
    </submittedName>
</protein>
<gene>
    <name evidence="2" type="ORF">BTCBT_003029</name>
</gene>
<reference evidence="2 3" key="1">
    <citation type="journal article" date="2013" name="Genome Announc.">
        <title>Draft Genome Sequence of Bacillus thuringiensis var. thuringiensis Strain T01-328, a Brazilian Isolate That Produces a Soluble Pesticide Protein, Cry1Ia.</title>
        <authorList>
            <person name="Varani A.M."/>
            <person name="Lemos M.V."/>
            <person name="Fernandes C.C."/>
            <person name="Lemos E.G."/>
            <person name="Alves E.C."/>
            <person name="Desiderio J.A."/>
        </authorList>
    </citation>
    <scope>NUCLEOTIDE SEQUENCE [LARGE SCALE GENOMIC DNA]</scope>
    <source>
        <strain evidence="2 3">T01-328</strain>
    </source>
</reference>
<keyword evidence="1" id="KW-0812">Transmembrane</keyword>
<dbReference type="EMBL" id="ARXZ02000004">
    <property type="protein sequence ID" value="ERI01441.1"/>
    <property type="molecule type" value="Genomic_DNA"/>
</dbReference>
<evidence type="ECO:0000313" key="3">
    <source>
        <dbReference type="Proteomes" id="UP000013487"/>
    </source>
</evidence>
<name>A0AAN4HKY0_BACTU</name>
<keyword evidence="1" id="KW-1133">Transmembrane helix</keyword>
<evidence type="ECO:0000313" key="2">
    <source>
        <dbReference type="EMBL" id="ERI01441.1"/>
    </source>
</evidence>